<dbReference type="Proteomes" id="UP000594260">
    <property type="component" value="Unplaced"/>
</dbReference>
<evidence type="ECO:0000256" key="5">
    <source>
        <dbReference type="PROSITE-ProRule" id="PRU00108"/>
    </source>
</evidence>
<evidence type="ECO:0000256" key="3">
    <source>
        <dbReference type="ARBA" id="ARBA00023155"/>
    </source>
</evidence>
<dbReference type="InParanoid" id="A0A7M7KBC3"/>
<feature type="region of interest" description="Disordered" evidence="7">
    <location>
        <begin position="351"/>
        <end position="415"/>
    </location>
</feature>
<dbReference type="InterPro" id="IPR050394">
    <property type="entry name" value="Homeobox_NK-like"/>
</dbReference>
<dbReference type="CTD" id="53446"/>
<evidence type="ECO:0000313" key="10">
    <source>
        <dbReference type="Proteomes" id="UP000594260"/>
    </source>
</evidence>
<dbReference type="InterPro" id="IPR000047">
    <property type="entry name" value="HTH_motif"/>
</dbReference>
<evidence type="ECO:0000313" key="9">
    <source>
        <dbReference type="EnsemblMetazoa" id="XP_022664374"/>
    </source>
</evidence>
<evidence type="ECO:0000259" key="8">
    <source>
        <dbReference type="PROSITE" id="PS50071"/>
    </source>
</evidence>
<feature type="region of interest" description="Disordered" evidence="7">
    <location>
        <begin position="1"/>
        <end position="32"/>
    </location>
</feature>
<dbReference type="Gene3D" id="1.10.10.60">
    <property type="entry name" value="Homeodomain-like"/>
    <property type="match status" value="1"/>
</dbReference>
<dbReference type="SUPFAM" id="SSF46689">
    <property type="entry name" value="Homeodomain-like"/>
    <property type="match status" value="1"/>
</dbReference>
<feature type="compositionally biased region" description="Polar residues" evidence="7">
    <location>
        <begin position="181"/>
        <end position="192"/>
    </location>
</feature>
<dbReference type="EnsemblMetazoa" id="XM_022808639">
    <property type="protein sequence ID" value="XP_022664374"/>
    <property type="gene ID" value="LOC111251732"/>
</dbReference>
<dbReference type="InterPro" id="IPR009057">
    <property type="entry name" value="Homeodomain-like_sf"/>
</dbReference>
<evidence type="ECO:0000256" key="1">
    <source>
        <dbReference type="ARBA" id="ARBA00004123"/>
    </source>
</evidence>
<keyword evidence="4 5" id="KW-0539">Nucleus</keyword>
<protein>
    <recommendedName>
        <fullName evidence="8">Homeobox domain-containing protein</fullName>
    </recommendedName>
</protein>
<evidence type="ECO:0000256" key="4">
    <source>
        <dbReference type="ARBA" id="ARBA00023242"/>
    </source>
</evidence>
<dbReference type="RefSeq" id="XP_022664374.1">
    <property type="nucleotide sequence ID" value="XM_022808639.1"/>
</dbReference>
<dbReference type="PRINTS" id="PR00031">
    <property type="entry name" value="HTHREPRESSR"/>
</dbReference>
<keyword evidence="10" id="KW-1185">Reference proteome</keyword>
<feature type="region of interest" description="Disordered" evidence="7">
    <location>
        <begin position="108"/>
        <end position="142"/>
    </location>
</feature>
<dbReference type="InterPro" id="IPR017970">
    <property type="entry name" value="Homeobox_CS"/>
</dbReference>
<evidence type="ECO:0000256" key="6">
    <source>
        <dbReference type="RuleBase" id="RU000682"/>
    </source>
</evidence>
<dbReference type="SMART" id="SM00389">
    <property type="entry name" value="HOX"/>
    <property type="match status" value="1"/>
</dbReference>
<feature type="domain" description="Homeobox" evidence="8">
    <location>
        <begin position="291"/>
        <end position="351"/>
    </location>
</feature>
<dbReference type="PANTHER" id="PTHR24340:SF35">
    <property type="entry name" value="HGTX, ISOFORM C"/>
    <property type="match status" value="1"/>
</dbReference>
<keyword evidence="2 5" id="KW-0238">DNA-binding</keyword>
<organism evidence="9 10">
    <name type="scientific">Varroa destructor</name>
    <name type="common">Honeybee mite</name>
    <dbReference type="NCBI Taxonomy" id="109461"/>
    <lineage>
        <taxon>Eukaryota</taxon>
        <taxon>Metazoa</taxon>
        <taxon>Ecdysozoa</taxon>
        <taxon>Arthropoda</taxon>
        <taxon>Chelicerata</taxon>
        <taxon>Arachnida</taxon>
        <taxon>Acari</taxon>
        <taxon>Parasitiformes</taxon>
        <taxon>Mesostigmata</taxon>
        <taxon>Gamasina</taxon>
        <taxon>Dermanyssoidea</taxon>
        <taxon>Varroidae</taxon>
        <taxon>Varroa</taxon>
    </lineage>
</organism>
<evidence type="ECO:0000256" key="7">
    <source>
        <dbReference type="SAM" id="MobiDB-lite"/>
    </source>
</evidence>
<feature type="region of interest" description="Disordered" evidence="7">
    <location>
        <begin position="256"/>
        <end position="297"/>
    </location>
</feature>
<sequence>MHSSLDMLHNPVGEQSVTSEDSNHSEASQHLASALHMTSAGGNPFGPHGGQFLTFGNPFDPSGAGLFKVHDDGSGLVDKKPFADQLHDKTVGMGFFKQHMHMTAAADFRGSSEPDHETDQDQEDHDHDHDEDDSKGRDRKDANTQLALSKDIFHERISAFKHNISGSKSASVELSDKTFEHSSQTSINSGTSHRIDDILSKPSVSPCSAAMQAAACGLLVPSPAAPAAWSNPAAALFRGAALAAAAAAAAHHNTQVSSALGGGGSHGGSCGSPGPGSRNGPGTGAHLGGAASKKHTRPTFSGHQIYVLEKTFEQTKYLAGPERAKLAYALGMSESQVKVWFQNRRTKWRKKHAAEMASVKQQQQQQHQHQQHASSRPPVAHAAGASPGSLTTPGHPVAPPSAHGFLQFVGEQDSS</sequence>
<dbReference type="Pfam" id="PF00046">
    <property type="entry name" value="Homeodomain"/>
    <property type="match status" value="1"/>
</dbReference>
<dbReference type="GeneID" id="111251732"/>
<dbReference type="GO" id="GO:0000981">
    <property type="term" value="F:DNA-binding transcription factor activity, RNA polymerase II-specific"/>
    <property type="evidence" value="ECO:0007669"/>
    <property type="project" value="InterPro"/>
</dbReference>
<feature type="compositionally biased region" description="Low complexity" evidence="7">
    <location>
        <begin position="361"/>
        <end position="372"/>
    </location>
</feature>
<dbReference type="PROSITE" id="PS00027">
    <property type="entry name" value="HOMEOBOX_1"/>
    <property type="match status" value="1"/>
</dbReference>
<dbReference type="InterPro" id="IPR020479">
    <property type="entry name" value="HD_metazoa"/>
</dbReference>
<dbReference type="PRINTS" id="PR00024">
    <property type="entry name" value="HOMEOBOX"/>
</dbReference>
<dbReference type="OrthoDB" id="6159439at2759"/>
<dbReference type="FunFam" id="1.10.10.60:FF:000067">
    <property type="entry name" value="NK6 homeobox 1"/>
    <property type="match status" value="1"/>
</dbReference>
<keyword evidence="3 5" id="KW-0371">Homeobox</keyword>
<dbReference type="GO" id="GO:0000978">
    <property type="term" value="F:RNA polymerase II cis-regulatory region sequence-specific DNA binding"/>
    <property type="evidence" value="ECO:0007669"/>
    <property type="project" value="TreeGrafter"/>
</dbReference>
<reference evidence="9" key="1">
    <citation type="submission" date="2021-01" db="UniProtKB">
        <authorList>
            <consortium name="EnsemblMetazoa"/>
        </authorList>
    </citation>
    <scope>IDENTIFICATION</scope>
</reference>
<dbReference type="InterPro" id="IPR001356">
    <property type="entry name" value="HD"/>
</dbReference>
<dbReference type="PANTHER" id="PTHR24340">
    <property type="entry name" value="HOMEOBOX PROTEIN NKX"/>
    <property type="match status" value="1"/>
</dbReference>
<feature type="compositionally biased region" description="Basic and acidic residues" evidence="7">
    <location>
        <begin position="110"/>
        <end position="142"/>
    </location>
</feature>
<dbReference type="KEGG" id="vde:111251732"/>
<accession>A0A7M7KBC3</accession>
<feature type="region of interest" description="Disordered" evidence="7">
    <location>
        <begin position="174"/>
        <end position="194"/>
    </location>
</feature>
<dbReference type="PROSITE" id="PS50071">
    <property type="entry name" value="HOMEOBOX_2"/>
    <property type="match status" value="1"/>
</dbReference>
<feature type="compositionally biased region" description="Polar residues" evidence="7">
    <location>
        <begin position="13"/>
        <end position="31"/>
    </location>
</feature>
<proteinExistence type="predicted"/>
<dbReference type="GO" id="GO:0030154">
    <property type="term" value="P:cell differentiation"/>
    <property type="evidence" value="ECO:0007669"/>
    <property type="project" value="TreeGrafter"/>
</dbReference>
<feature type="DNA-binding region" description="Homeobox" evidence="5">
    <location>
        <begin position="293"/>
        <end position="352"/>
    </location>
</feature>
<comment type="subcellular location">
    <subcellularLocation>
        <location evidence="1 5 6">Nucleus</location>
    </subcellularLocation>
</comment>
<evidence type="ECO:0000256" key="2">
    <source>
        <dbReference type="ARBA" id="ARBA00023125"/>
    </source>
</evidence>
<name>A0A7M7KBC3_VARDE</name>
<dbReference type="GO" id="GO:0005634">
    <property type="term" value="C:nucleus"/>
    <property type="evidence" value="ECO:0007669"/>
    <property type="project" value="UniProtKB-SubCell"/>
</dbReference>
<dbReference type="CDD" id="cd00086">
    <property type="entry name" value="homeodomain"/>
    <property type="match status" value="1"/>
</dbReference>
<feature type="compositionally biased region" description="Gly residues" evidence="7">
    <location>
        <begin position="260"/>
        <end position="287"/>
    </location>
</feature>
<dbReference type="AlphaFoldDB" id="A0A7M7KBC3"/>